<organism evidence="3 4">
    <name type="scientific">Secundilactobacillus mixtipabuli</name>
    <dbReference type="NCBI Taxonomy" id="1435342"/>
    <lineage>
        <taxon>Bacteria</taxon>
        <taxon>Bacillati</taxon>
        <taxon>Bacillota</taxon>
        <taxon>Bacilli</taxon>
        <taxon>Lactobacillales</taxon>
        <taxon>Lactobacillaceae</taxon>
        <taxon>Secundilactobacillus</taxon>
    </lineage>
</organism>
<dbReference type="Pfam" id="PF05193">
    <property type="entry name" value="Peptidase_M16_C"/>
    <property type="match status" value="1"/>
</dbReference>
<dbReference type="NCBIfam" id="NF047421">
    <property type="entry name" value="YfmH_fam"/>
    <property type="match status" value="1"/>
</dbReference>
<dbReference type="InterPro" id="IPR011249">
    <property type="entry name" value="Metalloenz_LuxS/M16"/>
</dbReference>
<dbReference type="OrthoDB" id="9811314at2"/>
<dbReference type="PANTHER" id="PTHR11851:SF134">
    <property type="entry name" value="ZINC-DEPENDENT PROTEASE"/>
    <property type="match status" value="1"/>
</dbReference>
<accession>A0A1Z5IER6</accession>
<dbReference type="GO" id="GO:0046872">
    <property type="term" value="F:metal ion binding"/>
    <property type="evidence" value="ECO:0007669"/>
    <property type="project" value="InterPro"/>
</dbReference>
<name>A0A1Z5IER6_9LACO</name>
<evidence type="ECO:0000313" key="3">
    <source>
        <dbReference type="EMBL" id="GAX00149.1"/>
    </source>
</evidence>
<comment type="caution">
    <text evidence="3">The sequence shown here is derived from an EMBL/GenBank/DDBJ whole genome shotgun (WGS) entry which is preliminary data.</text>
</comment>
<sequence length="428" mass="47497">MKEKHYSDLGETLYSEKLSNGLRVYLLPKEGFHKTYAVMTTDYGSIDQSFVPLNGTAPVTQPAGIAHFLEHKMFEKADHDAFDTFAHFGGSSNAFTSYTHTSYLFSATHHLKENLETLLDFVQDPYFTEQTVNKEKGIIGQEIQMYEDDPNSRAYFGTIANLYPDQPLADDIAGSIESIDKIKPEDLYLAHQTFYHPSNMSLFVVGRLKPAEALGWIEANQAAKTFSKPAPIKRILPPVSQQIIAHKELVMPVERPKVTVGIRGNDDLPTGINRLKYEDAISLGFTLLLGETAPDFLSLYDQGIIDDSFGYNIELQRGAHHVIMAGEAEDPKAFETAVLDILHHATDKLEAARDRFEAVQREAIGSTLSSFNSLEAIANQFDDQLYGDASLFDEVGVIKALTMQDVIATMQQFLGSAGISVQEIVPGH</sequence>
<protein>
    <submittedName>
        <fullName evidence="3">Peptidase M16</fullName>
    </submittedName>
</protein>
<dbReference type="Proteomes" id="UP000198374">
    <property type="component" value="Unassembled WGS sequence"/>
</dbReference>
<dbReference type="Pfam" id="PF00675">
    <property type="entry name" value="Peptidase_M16"/>
    <property type="match status" value="1"/>
</dbReference>
<evidence type="ECO:0000259" key="1">
    <source>
        <dbReference type="Pfam" id="PF00675"/>
    </source>
</evidence>
<dbReference type="EMBL" id="BCMF01000012">
    <property type="protein sequence ID" value="GAX00149.1"/>
    <property type="molecule type" value="Genomic_DNA"/>
</dbReference>
<evidence type="ECO:0000313" key="4">
    <source>
        <dbReference type="Proteomes" id="UP000198374"/>
    </source>
</evidence>
<dbReference type="AlphaFoldDB" id="A0A1Z5IER6"/>
<dbReference type="InterPro" id="IPR050361">
    <property type="entry name" value="MPP/UQCRC_Complex"/>
</dbReference>
<dbReference type="RefSeq" id="WP_089109929.1">
    <property type="nucleotide sequence ID" value="NZ_BCMF01000012.1"/>
</dbReference>
<reference evidence="3 4" key="1">
    <citation type="submission" date="2015-11" db="EMBL/GenBank/DDBJ databases">
        <title>Draft genome sequences of new species of the genus Lactobacillus isolated from orchardgrass silage.</title>
        <authorList>
            <person name="Tohno M."/>
            <person name="Tanizawa Y."/>
            <person name="Arita M."/>
        </authorList>
    </citation>
    <scope>NUCLEOTIDE SEQUENCE [LARGE SCALE GENOMIC DNA]</scope>
    <source>
        <strain evidence="3 4">IWT30</strain>
    </source>
</reference>
<proteinExistence type="predicted"/>
<dbReference type="Gene3D" id="3.30.830.10">
    <property type="entry name" value="Metalloenzyme, LuxS/M16 peptidase-like"/>
    <property type="match status" value="2"/>
</dbReference>
<keyword evidence="4" id="KW-1185">Reference proteome</keyword>
<feature type="domain" description="Peptidase M16 N-terminal" evidence="1">
    <location>
        <begin position="63"/>
        <end position="168"/>
    </location>
</feature>
<feature type="domain" description="Peptidase M16 C-terminal" evidence="2">
    <location>
        <begin position="181"/>
        <end position="348"/>
    </location>
</feature>
<dbReference type="InterPro" id="IPR007863">
    <property type="entry name" value="Peptidase_M16_C"/>
</dbReference>
<gene>
    <name evidence="3" type="ORF">IWT30_02129</name>
</gene>
<dbReference type="SUPFAM" id="SSF63411">
    <property type="entry name" value="LuxS/MPP-like metallohydrolase"/>
    <property type="match status" value="2"/>
</dbReference>
<dbReference type="PANTHER" id="PTHR11851">
    <property type="entry name" value="METALLOPROTEASE"/>
    <property type="match status" value="1"/>
</dbReference>
<evidence type="ECO:0000259" key="2">
    <source>
        <dbReference type="Pfam" id="PF05193"/>
    </source>
</evidence>
<dbReference type="InterPro" id="IPR011765">
    <property type="entry name" value="Pept_M16_N"/>
</dbReference>